<dbReference type="AlphaFoldDB" id="A0A1Y1Z825"/>
<dbReference type="STRING" id="1754190.A0A1Y1Z825"/>
<dbReference type="GO" id="GO:0000139">
    <property type="term" value="C:Golgi membrane"/>
    <property type="evidence" value="ECO:0007669"/>
    <property type="project" value="UniProtKB-SubCell"/>
</dbReference>
<keyword evidence="3" id="KW-0813">Transport</keyword>
<accession>A0A1Y1Z825</accession>
<dbReference type="EMBL" id="MCOG01000440">
    <property type="protein sequence ID" value="ORY06264.1"/>
    <property type="molecule type" value="Genomic_DNA"/>
</dbReference>
<feature type="transmembrane region" description="Helical" evidence="9">
    <location>
        <begin position="117"/>
        <end position="138"/>
    </location>
</feature>
<evidence type="ECO:0000256" key="4">
    <source>
        <dbReference type="ARBA" id="ARBA00022692"/>
    </source>
</evidence>
<dbReference type="OrthoDB" id="542931at2759"/>
<evidence type="ECO:0000256" key="6">
    <source>
        <dbReference type="ARBA" id="ARBA00022989"/>
    </source>
</evidence>
<evidence type="ECO:0000313" key="10">
    <source>
        <dbReference type="EMBL" id="ORY06264.1"/>
    </source>
</evidence>
<evidence type="ECO:0008006" key="12">
    <source>
        <dbReference type="Google" id="ProtNLM"/>
    </source>
</evidence>
<sequence length="171" mass="19748">MANNFKSKAWDPLLIICQIISIQLLTYFFASVLLFFESFLFGTPLTLDYIFNVDYLTSKELSGWVIMFTSFVVAAICKCLNILVIVERSKLCLDFTCTFYFFYLISCTLYSHFPTGFFWWLTIIINIIGVSIVSERLCMKKELEPIKLSGTNKPSQNMDNSEEIEMGLINK</sequence>
<dbReference type="GO" id="GO:0034067">
    <property type="term" value="P:protein localization to Golgi apparatus"/>
    <property type="evidence" value="ECO:0007669"/>
    <property type="project" value="TreeGrafter"/>
</dbReference>
<feature type="transmembrane region" description="Helical" evidence="9">
    <location>
        <begin position="91"/>
        <end position="111"/>
    </location>
</feature>
<keyword evidence="5" id="KW-0653">Protein transport</keyword>
<evidence type="ECO:0000256" key="2">
    <source>
        <dbReference type="ARBA" id="ARBA00008160"/>
    </source>
</evidence>
<evidence type="ECO:0000256" key="8">
    <source>
        <dbReference type="ARBA" id="ARBA00023136"/>
    </source>
</evidence>
<evidence type="ECO:0000256" key="5">
    <source>
        <dbReference type="ARBA" id="ARBA00022927"/>
    </source>
</evidence>
<evidence type="ECO:0000256" key="3">
    <source>
        <dbReference type="ARBA" id="ARBA00022448"/>
    </source>
</evidence>
<dbReference type="GO" id="GO:0005829">
    <property type="term" value="C:cytosol"/>
    <property type="evidence" value="ECO:0007669"/>
    <property type="project" value="GOC"/>
</dbReference>
<keyword evidence="4 9" id="KW-0812">Transmembrane</keyword>
<comment type="caution">
    <text evidence="10">The sequence shown here is derived from an EMBL/GenBank/DDBJ whole genome shotgun (WGS) entry which is preliminary data.</text>
</comment>
<protein>
    <recommendedName>
        <fullName evidence="12">Protein SYS1</fullName>
    </recommendedName>
</protein>
<dbReference type="Proteomes" id="UP000193920">
    <property type="component" value="Unassembled WGS sequence"/>
</dbReference>
<proteinExistence type="inferred from homology"/>
<dbReference type="PANTHER" id="PTHR12952">
    <property type="entry name" value="SYS1"/>
    <property type="match status" value="1"/>
</dbReference>
<evidence type="ECO:0000313" key="11">
    <source>
        <dbReference type="Proteomes" id="UP000193920"/>
    </source>
</evidence>
<feature type="transmembrane region" description="Helical" evidence="9">
    <location>
        <begin position="12"/>
        <end position="41"/>
    </location>
</feature>
<dbReference type="GO" id="GO:0005802">
    <property type="term" value="C:trans-Golgi network"/>
    <property type="evidence" value="ECO:0007669"/>
    <property type="project" value="TreeGrafter"/>
</dbReference>
<evidence type="ECO:0000256" key="9">
    <source>
        <dbReference type="SAM" id="Phobius"/>
    </source>
</evidence>
<name>A0A1Y1Z825_9FUNG</name>
<keyword evidence="7" id="KW-0333">Golgi apparatus</keyword>
<dbReference type="PANTHER" id="PTHR12952:SF0">
    <property type="entry name" value="PROTEIN SYS1 HOMOLOG"/>
    <property type="match status" value="1"/>
</dbReference>
<dbReference type="GO" id="GO:0006895">
    <property type="term" value="P:Golgi to endosome transport"/>
    <property type="evidence" value="ECO:0007669"/>
    <property type="project" value="TreeGrafter"/>
</dbReference>
<organism evidence="10 11">
    <name type="scientific">Neocallimastix californiae</name>
    <dbReference type="NCBI Taxonomy" id="1754190"/>
    <lineage>
        <taxon>Eukaryota</taxon>
        <taxon>Fungi</taxon>
        <taxon>Fungi incertae sedis</taxon>
        <taxon>Chytridiomycota</taxon>
        <taxon>Chytridiomycota incertae sedis</taxon>
        <taxon>Neocallimastigomycetes</taxon>
        <taxon>Neocallimastigales</taxon>
        <taxon>Neocallimastigaceae</taxon>
        <taxon>Neocallimastix</taxon>
    </lineage>
</organism>
<reference evidence="10 11" key="1">
    <citation type="submission" date="2016-08" db="EMBL/GenBank/DDBJ databases">
        <title>A Parts List for Fungal Cellulosomes Revealed by Comparative Genomics.</title>
        <authorList>
            <consortium name="DOE Joint Genome Institute"/>
            <person name="Haitjema C.H."/>
            <person name="Gilmore S.P."/>
            <person name="Henske J.K."/>
            <person name="Solomon K.V."/>
            <person name="De Groot R."/>
            <person name="Kuo A."/>
            <person name="Mondo S.J."/>
            <person name="Salamov A.A."/>
            <person name="Labutti K."/>
            <person name="Zhao Z."/>
            <person name="Chiniquy J."/>
            <person name="Barry K."/>
            <person name="Brewer H.M."/>
            <person name="Purvine S.O."/>
            <person name="Wright A.T."/>
            <person name="Boxma B."/>
            <person name="Van Alen T."/>
            <person name="Hackstein J.H."/>
            <person name="Baker S.E."/>
            <person name="Grigoriev I.V."/>
            <person name="O'Malley M.A."/>
        </authorList>
    </citation>
    <scope>NUCLEOTIDE SEQUENCE [LARGE SCALE GENOMIC DNA]</scope>
    <source>
        <strain evidence="10 11">G1</strain>
    </source>
</reference>
<keyword evidence="8 9" id="KW-0472">Membrane</keyword>
<dbReference type="GO" id="GO:0043001">
    <property type="term" value="P:Golgi to plasma membrane protein transport"/>
    <property type="evidence" value="ECO:0007669"/>
    <property type="project" value="TreeGrafter"/>
</dbReference>
<gene>
    <name evidence="10" type="ORF">LY90DRAFT_465653</name>
</gene>
<evidence type="ECO:0000256" key="1">
    <source>
        <dbReference type="ARBA" id="ARBA00004653"/>
    </source>
</evidence>
<keyword evidence="6 9" id="KW-1133">Transmembrane helix</keyword>
<comment type="similarity">
    <text evidence="2">Belongs to the SYS1 family.</text>
</comment>
<dbReference type="Pfam" id="PF09801">
    <property type="entry name" value="SYS1"/>
    <property type="match status" value="1"/>
</dbReference>
<dbReference type="InterPro" id="IPR019185">
    <property type="entry name" value="Integral_membrane_SYS1-rel"/>
</dbReference>
<evidence type="ECO:0000256" key="7">
    <source>
        <dbReference type="ARBA" id="ARBA00023034"/>
    </source>
</evidence>
<comment type="subcellular location">
    <subcellularLocation>
        <location evidence="1">Golgi apparatus membrane</location>
        <topology evidence="1">Multi-pass membrane protein</topology>
    </subcellularLocation>
</comment>
<keyword evidence="11" id="KW-1185">Reference proteome</keyword>
<feature type="transmembrane region" description="Helical" evidence="9">
    <location>
        <begin position="61"/>
        <end position="84"/>
    </location>
</feature>